<evidence type="ECO:0008006" key="2">
    <source>
        <dbReference type="Google" id="ProtNLM"/>
    </source>
</evidence>
<dbReference type="SUPFAM" id="SSF158682">
    <property type="entry name" value="TerB-like"/>
    <property type="match status" value="1"/>
</dbReference>
<accession>A0AB33IQG8</accession>
<gene>
    <name evidence="1" type="ORF">GTC17253_06780</name>
</gene>
<organism evidence="1">
    <name type="scientific">Prevotella sp. GTC17253</name>
    <dbReference type="NCBI Taxonomy" id="3236793"/>
    <lineage>
        <taxon>Bacteria</taxon>
        <taxon>Pseudomonadati</taxon>
        <taxon>Bacteroidota</taxon>
        <taxon>Bacteroidia</taxon>
        <taxon>Bacteroidales</taxon>
        <taxon>Prevotellaceae</taxon>
        <taxon>Prevotella</taxon>
    </lineage>
</organism>
<proteinExistence type="predicted"/>
<evidence type="ECO:0000313" key="1">
    <source>
        <dbReference type="EMBL" id="BFO70712.1"/>
    </source>
</evidence>
<sequence>MEEKQKLLIQLVMELGKFFMTCDGDVDNREVKFIQDYTIQLVKQGVVTEEQLQVIKTTIAENLTIDYLIAQTNNLLTYATEEERESLLSELSSFIQHVIMADEVIHPKEDEYYKKWKNAITL</sequence>
<dbReference type="InterPro" id="IPR029024">
    <property type="entry name" value="TerB-like"/>
</dbReference>
<dbReference type="EMBL" id="AP035785">
    <property type="protein sequence ID" value="BFO70712.1"/>
    <property type="molecule type" value="Genomic_DNA"/>
</dbReference>
<protein>
    <recommendedName>
        <fullName evidence="2">TerB family tellurite resistance protein</fullName>
    </recommendedName>
</protein>
<dbReference type="AlphaFoldDB" id="A0AB33IQG8"/>
<dbReference type="Gene3D" id="1.10.3680.10">
    <property type="entry name" value="TerB-like"/>
    <property type="match status" value="1"/>
</dbReference>
<name>A0AB33IQG8_9BACT</name>
<reference evidence="1" key="1">
    <citation type="submission" date="2024-07" db="EMBL/GenBank/DDBJ databases">
        <title>Complete genome sequence of Prevotella sp. YM-2024 GTC17253.</title>
        <authorList>
            <person name="Hayashi M."/>
            <person name="Muto Y."/>
            <person name="Tanaka K."/>
            <person name="Niwa H."/>
        </authorList>
    </citation>
    <scope>NUCLEOTIDE SEQUENCE</scope>
    <source>
        <strain evidence="1">GTC17253</strain>
    </source>
</reference>